<evidence type="ECO:0000313" key="3">
    <source>
        <dbReference type="Proteomes" id="UP000434475"/>
    </source>
</evidence>
<organism evidence="2 3">
    <name type="scientific">Flavonifractor plautii</name>
    <name type="common">Fusobacterium plautii</name>
    <dbReference type="NCBI Taxonomy" id="292800"/>
    <lineage>
        <taxon>Bacteria</taxon>
        <taxon>Bacillati</taxon>
        <taxon>Bacillota</taxon>
        <taxon>Clostridia</taxon>
        <taxon>Eubacteriales</taxon>
        <taxon>Oscillospiraceae</taxon>
        <taxon>Flavonifractor</taxon>
    </lineage>
</organism>
<keyword evidence="1" id="KW-1133">Transmembrane helix</keyword>
<feature type="transmembrane region" description="Helical" evidence="1">
    <location>
        <begin position="12"/>
        <end position="32"/>
    </location>
</feature>
<evidence type="ECO:0000256" key="1">
    <source>
        <dbReference type="SAM" id="Phobius"/>
    </source>
</evidence>
<dbReference type="Proteomes" id="UP000434475">
    <property type="component" value="Unassembled WGS sequence"/>
</dbReference>
<reference evidence="2 3" key="1">
    <citation type="journal article" date="2019" name="Nat. Med.">
        <title>A library of human gut bacterial isolates paired with longitudinal multiomics data enables mechanistic microbiome research.</title>
        <authorList>
            <person name="Poyet M."/>
            <person name="Groussin M."/>
            <person name="Gibbons S.M."/>
            <person name="Avila-Pacheco J."/>
            <person name="Jiang X."/>
            <person name="Kearney S.M."/>
            <person name="Perrotta A.R."/>
            <person name="Berdy B."/>
            <person name="Zhao S."/>
            <person name="Lieberman T.D."/>
            <person name="Swanson P.K."/>
            <person name="Smith M."/>
            <person name="Roesemann S."/>
            <person name="Alexander J.E."/>
            <person name="Rich S.A."/>
            <person name="Livny J."/>
            <person name="Vlamakis H."/>
            <person name="Clish C."/>
            <person name="Bullock K."/>
            <person name="Deik A."/>
            <person name="Scott J."/>
            <person name="Pierce K.A."/>
            <person name="Xavier R.J."/>
            <person name="Alm E.J."/>
        </authorList>
    </citation>
    <scope>NUCLEOTIDE SEQUENCE [LARGE SCALE GENOMIC DNA]</scope>
    <source>
        <strain evidence="2 3">BIOML-A2</strain>
    </source>
</reference>
<feature type="transmembrane region" description="Helical" evidence="1">
    <location>
        <begin position="82"/>
        <end position="106"/>
    </location>
</feature>
<name>A0A6I2R227_FLAPL</name>
<sequence>MKLAINLRTRAAALFAMLFLCFGMIGGFTGMANQEGAWSEPFVVAAHASVNDLFADDKDVIDDLNNEKNTNLDTVEDKVRDVAQTVTTILTIISFACLLFWIARLAMSAGNPMTRKTALTGIMFSGVALALFGGAWIVVSFFWNFLSSGTP</sequence>
<gene>
    <name evidence="2" type="ORF">GKE97_10575</name>
</gene>
<accession>A0A6I2R227</accession>
<comment type="caution">
    <text evidence="2">The sequence shown here is derived from an EMBL/GenBank/DDBJ whole genome shotgun (WGS) entry which is preliminary data.</text>
</comment>
<protein>
    <submittedName>
        <fullName evidence="2">Uncharacterized protein</fullName>
    </submittedName>
</protein>
<keyword evidence="1" id="KW-0472">Membrane</keyword>
<dbReference type="AlphaFoldDB" id="A0A6I2R227"/>
<dbReference type="RefSeq" id="WP_108981798.1">
    <property type="nucleotide sequence ID" value="NZ_JAQLWY010000020.1"/>
</dbReference>
<dbReference type="EMBL" id="WKPR01000009">
    <property type="protein sequence ID" value="MSB19959.1"/>
    <property type="molecule type" value="Genomic_DNA"/>
</dbReference>
<proteinExistence type="predicted"/>
<evidence type="ECO:0000313" key="2">
    <source>
        <dbReference type="EMBL" id="MSB19959.1"/>
    </source>
</evidence>
<feature type="transmembrane region" description="Helical" evidence="1">
    <location>
        <begin position="118"/>
        <end position="143"/>
    </location>
</feature>
<keyword evidence="1" id="KW-0812">Transmembrane</keyword>